<dbReference type="SMART" id="SM00448">
    <property type="entry name" value="REC"/>
    <property type="match status" value="1"/>
</dbReference>
<keyword evidence="6" id="KW-0805">Transcription regulation</keyword>
<dbReference type="AlphaFoldDB" id="A0A1I0RMR2"/>
<dbReference type="PANTHER" id="PTHR42713:SF3">
    <property type="entry name" value="TRANSCRIPTIONAL REGULATORY PROTEIN HPTR"/>
    <property type="match status" value="1"/>
</dbReference>
<dbReference type="Proteomes" id="UP000199701">
    <property type="component" value="Unassembled WGS sequence"/>
</dbReference>
<dbReference type="Pfam" id="PF00072">
    <property type="entry name" value="Response_reg"/>
    <property type="match status" value="1"/>
</dbReference>
<keyword evidence="14" id="KW-1185">Reference proteome</keyword>
<dbReference type="CDD" id="cd17536">
    <property type="entry name" value="REC_YesN-like"/>
    <property type="match status" value="1"/>
</dbReference>
<dbReference type="SUPFAM" id="SSF52172">
    <property type="entry name" value="CheY-like"/>
    <property type="match status" value="1"/>
</dbReference>
<evidence type="ECO:0000313" key="13">
    <source>
        <dbReference type="EMBL" id="SEW42511.1"/>
    </source>
</evidence>
<protein>
    <recommendedName>
        <fullName evidence="2">Stage 0 sporulation protein A homolog</fullName>
    </recommendedName>
</protein>
<evidence type="ECO:0000256" key="7">
    <source>
        <dbReference type="ARBA" id="ARBA00023125"/>
    </source>
</evidence>
<dbReference type="InterPro" id="IPR009057">
    <property type="entry name" value="Homeodomain-like_sf"/>
</dbReference>
<evidence type="ECO:0000256" key="3">
    <source>
        <dbReference type="ARBA" id="ARBA00022490"/>
    </source>
</evidence>
<dbReference type="EMBL" id="FOJI01000019">
    <property type="protein sequence ID" value="SEW42511.1"/>
    <property type="molecule type" value="Genomic_DNA"/>
</dbReference>
<keyword evidence="7" id="KW-0238">DNA-binding</keyword>
<dbReference type="InterPro" id="IPR018062">
    <property type="entry name" value="HTH_AraC-typ_CS"/>
</dbReference>
<dbReference type="InterPro" id="IPR011006">
    <property type="entry name" value="CheY-like_superfamily"/>
</dbReference>
<dbReference type="PROSITE" id="PS00041">
    <property type="entry name" value="HTH_ARAC_FAMILY_1"/>
    <property type="match status" value="1"/>
</dbReference>
<accession>A0A1I0RMR2</accession>
<dbReference type="STRING" id="99656.SAMN05421659_11935"/>
<dbReference type="Gene3D" id="1.10.10.60">
    <property type="entry name" value="Homeodomain-like"/>
    <property type="match status" value="2"/>
</dbReference>
<keyword evidence="3" id="KW-0963">Cytoplasm</keyword>
<evidence type="ECO:0000256" key="9">
    <source>
        <dbReference type="ARBA" id="ARBA00024867"/>
    </source>
</evidence>
<evidence type="ECO:0000256" key="4">
    <source>
        <dbReference type="ARBA" id="ARBA00022553"/>
    </source>
</evidence>
<dbReference type="Gene3D" id="3.40.50.2300">
    <property type="match status" value="1"/>
</dbReference>
<evidence type="ECO:0000259" key="12">
    <source>
        <dbReference type="PROSITE" id="PS50110"/>
    </source>
</evidence>
<dbReference type="InterPro" id="IPR020449">
    <property type="entry name" value="Tscrpt_reg_AraC-type_HTH"/>
</dbReference>
<dbReference type="GO" id="GO:0003700">
    <property type="term" value="F:DNA-binding transcription factor activity"/>
    <property type="evidence" value="ECO:0007669"/>
    <property type="project" value="InterPro"/>
</dbReference>
<dbReference type="PANTHER" id="PTHR42713">
    <property type="entry name" value="HISTIDINE KINASE-RELATED"/>
    <property type="match status" value="1"/>
</dbReference>
<organism evidence="13 14">
    <name type="scientific">[Clostridium] fimetarium</name>
    <dbReference type="NCBI Taxonomy" id="99656"/>
    <lineage>
        <taxon>Bacteria</taxon>
        <taxon>Bacillati</taxon>
        <taxon>Bacillota</taxon>
        <taxon>Clostridia</taxon>
        <taxon>Lachnospirales</taxon>
        <taxon>Lachnospiraceae</taxon>
    </lineage>
</organism>
<keyword evidence="8" id="KW-0804">Transcription</keyword>
<evidence type="ECO:0000256" key="6">
    <source>
        <dbReference type="ARBA" id="ARBA00023015"/>
    </source>
</evidence>
<comment type="subcellular location">
    <subcellularLocation>
        <location evidence="1">Cytoplasm</location>
    </subcellularLocation>
</comment>
<dbReference type="SMART" id="SM00342">
    <property type="entry name" value="HTH_ARAC"/>
    <property type="match status" value="1"/>
</dbReference>
<dbReference type="InterPro" id="IPR001789">
    <property type="entry name" value="Sig_transdc_resp-reg_receiver"/>
</dbReference>
<evidence type="ECO:0000259" key="11">
    <source>
        <dbReference type="PROSITE" id="PS01124"/>
    </source>
</evidence>
<dbReference type="GO" id="GO:0000160">
    <property type="term" value="P:phosphorelay signal transduction system"/>
    <property type="evidence" value="ECO:0007669"/>
    <property type="project" value="UniProtKB-KW"/>
</dbReference>
<keyword evidence="4 10" id="KW-0597">Phosphoprotein</keyword>
<dbReference type="InterPro" id="IPR018060">
    <property type="entry name" value="HTH_AraC"/>
</dbReference>
<evidence type="ECO:0000256" key="1">
    <source>
        <dbReference type="ARBA" id="ARBA00004496"/>
    </source>
</evidence>
<proteinExistence type="predicted"/>
<dbReference type="Pfam" id="PF12833">
    <property type="entry name" value="HTH_18"/>
    <property type="match status" value="1"/>
</dbReference>
<dbReference type="InterPro" id="IPR051552">
    <property type="entry name" value="HptR"/>
</dbReference>
<feature type="modified residue" description="4-aspartylphosphate" evidence="10">
    <location>
        <position position="54"/>
    </location>
</feature>
<name>A0A1I0RMR2_9FIRM</name>
<evidence type="ECO:0000256" key="8">
    <source>
        <dbReference type="ARBA" id="ARBA00023163"/>
    </source>
</evidence>
<dbReference type="PROSITE" id="PS01124">
    <property type="entry name" value="HTH_ARAC_FAMILY_2"/>
    <property type="match status" value="1"/>
</dbReference>
<dbReference type="SUPFAM" id="SSF46689">
    <property type="entry name" value="Homeodomain-like"/>
    <property type="match status" value="2"/>
</dbReference>
<comment type="function">
    <text evidence="9">May play the central regulatory role in sporulation. It may be an element of the effector pathway responsible for the activation of sporulation genes in response to nutritional stress. Spo0A may act in concert with spo0H (a sigma factor) to control the expression of some genes that are critical to the sporulation process.</text>
</comment>
<dbReference type="GO" id="GO:0043565">
    <property type="term" value="F:sequence-specific DNA binding"/>
    <property type="evidence" value="ECO:0007669"/>
    <property type="project" value="InterPro"/>
</dbReference>
<evidence type="ECO:0000256" key="5">
    <source>
        <dbReference type="ARBA" id="ARBA00023012"/>
    </source>
</evidence>
<gene>
    <name evidence="13" type="ORF">SAMN05421659_11935</name>
</gene>
<dbReference type="RefSeq" id="WP_170841482.1">
    <property type="nucleotide sequence ID" value="NZ_FOJI01000019.1"/>
</dbReference>
<reference evidence="13 14" key="1">
    <citation type="submission" date="2016-10" db="EMBL/GenBank/DDBJ databases">
        <authorList>
            <person name="de Groot N.N."/>
        </authorList>
    </citation>
    <scope>NUCLEOTIDE SEQUENCE [LARGE SCALE GENOMIC DNA]</scope>
    <source>
        <strain evidence="13 14">DSM 9179</strain>
    </source>
</reference>
<evidence type="ECO:0000256" key="2">
    <source>
        <dbReference type="ARBA" id="ARBA00018672"/>
    </source>
</evidence>
<dbReference type="PROSITE" id="PS50110">
    <property type="entry name" value="RESPONSE_REGULATORY"/>
    <property type="match status" value="1"/>
</dbReference>
<dbReference type="PRINTS" id="PR00032">
    <property type="entry name" value="HTHARAC"/>
</dbReference>
<sequence>MRIIIVEDEARALRGLRNLIESIDEKYEVIASAQDGQKALELIISLKPDIVFTDIKMPFMNGMELIEAVRKYGLNTRFVITTAFAEFEYAKKAITLGVTQYLLKPVTYDEMEQVLEQLESSMNRSRQPLMKSEISTNKFPNAHYLIQKAIALVEVSFATKLNQEDMATQLGMTPEYFSYLFHKETGIKFSDYLRDYRIDVSKKILAEHNMKVNDVAYAVGYSDVKYFAKIFRKVVGDTPAEYIKKIEEEER</sequence>
<feature type="domain" description="HTH araC/xylS-type" evidence="11">
    <location>
        <begin position="147"/>
        <end position="245"/>
    </location>
</feature>
<feature type="domain" description="Response regulatory" evidence="12">
    <location>
        <begin position="2"/>
        <end position="119"/>
    </location>
</feature>
<evidence type="ECO:0000313" key="14">
    <source>
        <dbReference type="Proteomes" id="UP000199701"/>
    </source>
</evidence>
<dbReference type="GO" id="GO:0005737">
    <property type="term" value="C:cytoplasm"/>
    <property type="evidence" value="ECO:0007669"/>
    <property type="project" value="UniProtKB-SubCell"/>
</dbReference>
<evidence type="ECO:0000256" key="10">
    <source>
        <dbReference type="PROSITE-ProRule" id="PRU00169"/>
    </source>
</evidence>
<keyword evidence="5" id="KW-0902">Two-component regulatory system</keyword>